<dbReference type="InterPro" id="IPR000719">
    <property type="entry name" value="Prot_kinase_dom"/>
</dbReference>
<dbReference type="PANTHER" id="PTHR27001:SF939">
    <property type="entry name" value="INTERLEUKIN 1 RECEPTOR ASSOCIATED KINASE 1"/>
    <property type="match status" value="1"/>
</dbReference>
<keyword evidence="6" id="KW-1185">Reference proteome</keyword>
<dbReference type="EMBL" id="JAUCMX010000018">
    <property type="protein sequence ID" value="KAK3518043.1"/>
    <property type="molecule type" value="Genomic_DNA"/>
</dbReference>
<proteinExistence type="predicted"/>
<evidence type="ECO:0000259" key="4">
    <source>
        <dbReference type="PROSITE" id="PS50011"/>
    </source>
</evidence>
<feature type="compositionally biased region" description="Basic and acidic residues" evidence="3">
    <location>
        <begin position="131"/>
        <end position="140"/>
    </location>
</feature>
<feature type="region of interest" description="Disordered" evidence="3">
    <location>
        <begin position="465"/>
        <end position="497"/>
    </location>
</feature>
<dbReference type="Gene3D" id="1.10.510.10">
    <property type="entry name" value="Transferase(Phosphotransferase) domain 1"/>
    <property type="match status" value="1"/>
</dbReference>
<sequence>MHCPHFLLNMSGKLEPSTYLFNVPPLLMETFCKVMDSGFDSLGWRGLAARILPSWLEVRCSEMHAAAGKSPTHELLWSWAQQNKTVADLMMVLEDMGHYRALDLFRSHDSYKDSPLTSSVKTISKPQPQNEEPRLGSDPNHKCVFGEGKRQKALITYLEVKVGTRNFHKDLKIAESTLAEVYQGRRGNESFAVKVFKQGNKKSWKDLWEKFKTEIEVLHFSDHPNILELWGSFSEDERYCLVYPFMPNGSLFHNLHNEESRTPLSWQERLNIIKGTAKAVHHLHTAQPCMVICGNITSSNILLDEHLQPKLSDFGMARLRPHTVNQSWTITMDMGSRSNLAYLPEEYIRDGKLSVKLDIYSLGMVILETCTGRKVMQETPKQTLLRDLLSLEAEEKGSVDACLCFLDTRAGEWPTAAALCLLRLGLECTSSRARARPSVDSVLEKLSELLPLPFALDECPRTLADMTPPSVPAADHSLSSSLPEEDEEPKLTEQSIPRECSQSEVTFLDKKECGMCLSSSSVMKGRSDGTAVQCFQTECTPALDLYSSWPVECSCAAGAETCCEDCCANGFSHNPSFIPQDDGRQPCESTVENPAKLRLRYKIQLYNQGLLKTEELLSMTSD</sequence>
<dbReference type="InterPro" id="IPR042747">
    <property type="entry name" value="IRAK3_death"/>
</dbReference>
<name>A0AAE0QC94_9TELE</name>
<keyword evidence="1" id="KW-0547">Nucleotide-binding</keyword>
<dbReference type="GO" id="GO:0007165">
    <property type="term" value="P:signal transduction"/>
    <property type="evidence" value="ECO:0007669"/>
    <property type="project" value="InterPro"/>
</dbReference>
<feature type="region of interest" description="Disordered" evidence="3">
    <location>
        <begin position="111"/>
        <end position="140"/>
    </location>
</feature>
<dbReference type="GO" id="GO:0005886">
    <property type="term" value="C:plasma membrane"/>
    <property type="evidence" value="ECO:0007669"/>
    <property type="project" value="TreeGrafter"/>
</dbReference>
<dbReference type="PROSITE" id="PS50011">
    <property type="entry name" value="PROTEIN_KINASE_DOM"/>
    <property type="match status" value="1"/>
</dbReference>
<dbReference type="InterPro" id="IPR011009">
    <property type="entry name" value="Kinase-like_dom_sf"/>
</dbReference>
<keyword evidence="2" id="KW-0067">ATP-binding</keyword>
<comment type="caution">
    <text evidence="5">The sequence shown here is derived from an EMBL/GenBank/DDBJ whole genome shotgun (WGS) entry which is preliminary data.</text>
</comment>
<gene>
    <name evidence="5" type="ORF">QTP70_033200</name>
</gene>
<dbReference type="SUPFAM" id="SSF56112">
    <property type="entry name" value="Protein kinase-like (PK-like)"/>
    <property type="match status" value="1"/>
</dbReference>
<dbReference type="AlphaFoldDB" id="A0AAE0QC94"/>
<evidence type="ECO:0000256" key="2">
    <source>
        <dbReference type="ARBA" id="ARBA00022840"/>
    </source>
</evidence>
<feature type="compositionally biased region" description="Polar residues" evidence="3">
    <location>
        <begin position="115"/>
        <end position="130"/>
    </location>
</feature>
<feature type="domain" description="Protein kinase" evidence="4">
    <location>
        <begin position="167"/>
        <end position="450"/>
    </location>
</feature>
<dbReference type="Pfam" id="PF00069">
    <property type="entry name" value="Pkinase"/>
    <property type="match status" value="1"/>
</dbReference>
<dbReference type="Gene3D" id="1.10.533.10">
    <property type="entry name" value="Death Domain, Fas"/>
    <property type="match status" value="1"/>
</dbReference>
<dbReference type="Pfam" id="PF00531">
    <property type="entry name" value="Death"/>
    <property type="match status" value="1"/>
</dbReference>
<evidence type="ECO:0000313" key="5">
    <source>
        <dbReference type="EMBL" id="KAK3518043.1"/>
    </source>
</evidence>
<dbReference type="InterPro" id="IPR011029">
    <property type="entry name" value="DEATH-like_dom_sf"/>
</dbReference>
<dbReference type="InterPro" id="IPR000488">
    <property type="entry name" value="Death_dom"/>
</dbReference>
<evidence type="ECO:0000313" key="6">
    <source>
        <dbReference type="Proteomes" id="UP001274896"/>
    </source>
</evidence>
<protein>
    <recommendedName>
        <fullName evidence="4">Protein kinase domain-containing protein</fullName>
    </recommendedName>
</protein>
<dbReference type="SUPFAM" id="SSF47986">
    <property type="entry name" value="DEATH domain"/>
    <property type="match status" value="1"/>
</dbReference>
<dbReference type="CDD" id="cd08796">
    <property type="entry name" value="Death_IRAK-M"/>
    <property type="match status" value="1"/>
</dbReference>
<reference evidence="5" key="1">
    <citation type="submission" date="2023-06" db="EMBL/GenBank/DDBJ databases">
        <title>Male Hemibagrus guttatus genome.</title>
        <authorList>
            <person name="Bian C."/>
        </authorList>
    </citation>
    <scope>NUCLEOTIDE SEQUENCE</scope>
    <source>
        <strain evidence="5">Male_cb2023</strain>
        <tissue evidence="5">Muscle</tissue>
    </source>
</reference>
<dbReference type="GO" id="GO:0005524">
    <property type="term" value="F:ATP binding"/>
    <property type="evidence" value="ECO:0007669"/>
    <property type="project" value="UniProtKB-KW"/>
</dbReference>
<evidence type="ECO:0000256" key="3">
    <source>
        <dbReference type="SAM" id="MobiDB-lite"/>
    </source>
</evidence>
<dbReference type="Gene3D" id="3.30.200.20">
    <property type="entry name" value="Phosphorylase Kinase, domain 1"/>
    <property type="match status" value="1"/>
</dbReference>
<evidence type="ECO:0000256" key="1">
    <source>
        <dbReference type="ARBA" id="ARBA00022741"/>
    </source>
</evidence>
<organism evidence="5 6">
    <name type="scientific">Hemibagrus guttatus</name>
    <dbReference type="NCBI Taxonomy" id="175788"/>
    <lineage>
        <taxon>Eukaryota</taxon>
        <taxon>Metazoa</taxon>
        <taxon>Chordata</taxon>
        <taxon>Craniata</taxon>
        <taxon>Vertebrata</taxon>
        <taxon>Euteleostomi</taxon>
        <taxon>Actinopterygii</taxon>
        <taxon>Neopterygii</taxon>
        <taxon>Teleostei</taxon>
        <taxon>Ostariophysi</taxon>
        <taxon>Siluriformes</taxon>
        <taxon>Bagridae</taxon>
        <taxon>Hemibagrus</taxon>
    </lineage>
</organism>
<dbReference type="Proteomes" id="UP001274896">
    <property type="component" value="Unassembled WGS sequence"/>
</dbReference>
<dbReference type="PANTHER" id="PTHR27001">
    <property type="entry name" value="OS01G0253100 PROTEIN"/>
    <property type="match status" value="1"/>
</dbReference>
<dbReference type="GO" id="GO:0004672">
    <property type="term" value="F:protein kinase activity"/>
    <property type="evidence" value="ECO:0007669"/>
    <property type="project" value="InterPro"/>
</dbReference>
<accession>A0AAE0QC94</accession>
<dbReference type="SMART" id="SM00005">
    <property type="entry name" value="DEATH"/>
    <property type="match status" value="1"/>
</dbReference>